<name>A0A7Z0IM03_9ACTN</name>
<dbReference type="EMBL" id="JACBZS010000001">
    <property type="protein sequence ID" value="NYI72123.1"/>
    <property type="molecule type" value="Genomic_DNA"/>
</dbReference>
<dbReference type="Proteomes" id="UP000527616">
    <property type="component" value="Unassembled WGS sequence"/>
</dbReference>
<feature type="transmembrane region" description="Helical" evidence="1">
    <location>
        <begin position="127"/>
        <end position="149"/>
    </location>
</feature>
<gene>
    <name evidence="2" type="ORF">GGQ54_002683</name>
</gene>
<feature type="transmembrane region" description="Helical" evidence="1">
    <location>
        <begin position="40"/>
        <end position="56"/>
    </location>
</feature>
<proteinExistence type="predicted"/>
<reference evidence="2 3" key="1">
    <citation type="submission" date="2020-07" db="EMBL/GenBank/DDBJ databases">
        <title>Sequencing the genomes of 1000 actinobacteria strains.</title>
        <authorList>
            <person name="Klenk H.-P."/>
        </authorList>
    </citation>
    <scope>NUCLEOTIDE SEQUENCE [LARGE SCALE GENOMIC DNA]</scope>
    <source>
        <strain evidence="2 3">DSM 103164</strain>
    </source>
</reference>
<keyword evidence="1" id="KW-1133">Transmembrane helix</keyword>
<feature type="transmembrane region" description="Helical" evidence="1">
    <location>
        <begin position="207"/>
        <end position="233"/>
    </location>
</feature>
<accession>A0A7Z0IM03</accession>
<keyword evidence="1" id="KW-0472">Membrane</keyword>
<feature type="transmembrane region" description="Helical" evidence="1">
    <location>
        <begin position="254"/>
        <end position="275"/>
    </location>
</feature>
<feature type="transmembrane region" description="Helical" evidence="1">
    <location>
        <begin position="93"/>
        <end position="115"/>
    </location>
</feature>
<dbReference type="AlphaFoldDB" id="A0A7Z0IM03"/>
<protein>
    <recommendedName>
        <fullName evidence="4">PrsW family intramembrane metalloprotease</fullName>
    </recommendedName>
</protein>
<evidence type="ECO:0000256" key="1">
    <source>
        <dbReference type="SAM" id="Phobius"/>
    </source>
</evidence>
<dbReference type="RefSeq" id="WP_179445858.1">
    <property type="nucleotide sequence ID" value="NZ_JACBZS010000001.1"/>
</dbReference>
<comment type="caution">
    <text evidence="2">The sequence shown here is derived from an EMBL/GenBank/DDBJ whole genome shotgun (WGS) entry which is preliminary data.</text>
</comment>
<evidence type="ECO:0000313" key="2">
    <source>
        <dbReference type="EMBL" id="NYI72123.1"/>
    </source>
</evidence>
<evidence type="ECO:0008006" key="4">
    <source>
        <dbReference type="Google" id="ProtNLM"/>
    </source>
</evidence>
<sequence>MRTPDLARRRSFAVKPDEPVASFAVVSTIMPRGAAERPQTYRVALVVALVMTLLAACFGALPIAVLLAAFAIPIIYIVYLYDVNLWDDHPVQVTALAFALTFVLALGFTLVWWVWLGGSGTRPLPGGLGGTLGPTIGGLLIVAVVVPVIGEVLRQVGPLLLASRPRFDDLLDGTTFGIISGVAYATADTLVRHWPLVTGGLVREIDPGLWMSLLFLEGFVKPLVIGTATGIACAEFSGLGRGHDGFTPRYLRGLGEAIAANVLYAGGVYLLGFLADPTLGVVLSIGWGLLILSVLLLRIRRILHLGLIEAALEDAQDDEGALEEAAEEFCHRCEMPLLSRAAFCSACGVAVRTRHKPHHPAGRGRA</sequence>
<keyword evidence="1" id="KW-0812">Transmembrane</keyword>
<feature type="transmembrane region" description="Helical" evidence="1">
    <location>
        <begin position="281"/>
        <end position="299"/>
    </location>
</feature>
<organism evidence="2 3">
    <name type="scientific">Naumannella cuiyingiana</name>
    <dbReference type="NCBI Taxonomy" id="1347891"/>
    <lineage>
        <taxon>Bacteria</taxon>
        <taxon>Bacillati</taxon>
        <taxon>Actinomycetota</taxon>
        <taxon>Actinomycetes</taxon>
        <taxon>Propionibacteriales</taxon>
        <taxon>Propionibacteriaceae</taxon>
        <taxon>Naumannella</taxon>
    </lineage>
</organism>
<evidence type="ECO:0000313" key="3">
    <source>
        <dbReference type="Proteomes" id="UP000527616"/>
    </source>
</evidence>
<keyword evidence="3" id="KW-1185">Reference proteome</keyword>